<evidence type="ECO:0000256" key="5">
    <source>
        <dbReference type="ARBA" id="ARBA00023315"/>
    </source>
</evidence>
<evidence type="ECO:0000313" key="8">
    <source>
        <dbReference type="EMBL" id="QXJ23389.1"/>
    </source>
</evidence>
<keyword evidence="4" id="KW-0808">Transferase</keyword>
<dbReference type="InterPro" id="IPR001227">
    <property type="entry name" value="Ac_transferase_dom_sf"/>
</dbReference>
<feature type="domain" description="Carrier" evidence="7">
    <location>
        <begin position="425"/>
        <end position="505"/>
    </location>
</feature>
<dbReference type="SUPFAM" id="SSF55048">
    <property type="entry name" value="Probable ACP-binding domain of malonyl-CoA ACP transacylase"/>
    <property type="match status" value="1"/>
</dbReference>
<dbReference type="Pfam" id="PF00550">
    <property type="entry name" value="PP-binding"/>
    <property type="match status" value="1"/>
</dbReference>
<accession>A0ABX8QYX6</accession>
<dbReference type="InterPro" id="IPR016036">
    <property type="entry name" value="Malonyl_transacylase_ACP-bd"/>
</dbReference>
<evidence type="ECO:0000256" key="4">
    <source>
        <dbReference type="ARBA" id="ARBA00022679"/>
    </source>
</evidence>
<keyword evidence="2" id="KW-0596">Phosphopantetheine</keyword>
<evidence type="ECO:0000256" key="1">
    <source>
        <dbReference type="ARBA" id="ARBA00013258"/>
    </source>
</evidence>
<dbReference type="PROSITE" id="PS50075">
    <property type="entry name" value="CARRIER"/>
    <property type="match status" value="1"/>
</dbReference>
<dbReference type="InterPro" id="IPR006162">
    <property type="entry name" value="Ppantetheine_attach_site"/>
</dbReference>
<dbReference type="SUPFAM" id="SSF47336">
    <property type="entry name" value="ACP-like"/>
    <property type="match status" value="1"/>
</dbReference>
<dbReference type="PROSITE" id="PS00012">
    <property type="entry name" value="PHOSPHOPANTETHEINE"/>
    <property type="match status" value="1"/>
</dbReference>
<dbReference type="EC" id="2.3.1.39" evidence="1"/>
<gene>
    <name evidence="8" type="ORF">AGRA3207_004536</name>
</gene>
<evidence type="ECO:0000256" key="2">
    <source>
        <dbReference type="ARBA" id="ARBA00022450"/>
    </source>
</evidence>
<evidence type="ECO:0000256" key="6">
    <source>
        <dbReference type="ARBA" id="ARBA00048462"/>
    </source>
</evidence>
<dbReference type="Pfam" id="PF00698">
    <property type="entry name" value="Acyl_transf_1"/>
    <property type="match status" value="1"/>
</dbReference>
<proteinExistence type="predicted"/>
<dbReference type="PANTHER" id="PTHR42681:SF1">
    <property type="entry name" value="MALONYL-COA-ACYL CARRIER PROTEIN TRANSACYLASE, MITOCHONDRIAL"/>
    <property type="match status" value="1"/>
</dbReference>
<dbReference type="RefSeq" id="WP_231329077.1">
    <property type="nucleotide sequence ID" value="NZ_CP059572.1"/>
</dbReference>
<dbReference type="InterPro" id="IPR036736">
    <property type="entry name" value="ACP-like_sf"/>
</dbReference>
<name>A0ABX8QYX6_9ACTN</name>
<evidence type="ECO:0000256" key="3">
    <source>
        <dbReference type="ARBA" id="ARBA00022553"/>
    </source>
</evidence>
<keyword evidence="5 8" id="KW-0012">Acyltransferase</keyword>
<dbReference type="GO" id="GO:0016746">
    <property type="term" value="F:acyltransferase activity"/>
    <property type="evidence" value="ECO:0007669"/>
    <property type="project" value="UniProtKB-KW"/>
</dbReference>
<dbReference type="SMART" id="SM00827">
    <property type="entry name" value="PKS_AT"/>
    <property type="match status" value="1"/>
</dbReference>
<comment type="catalytic activity">
    <reaction evidence="6">
        <text>holo-[ACP] + malonyl-CoA = malonyl-[ACP] + CoA</text>
        <dbReference type="Rhea" id="RHEA:41792"/>
        <dbReference type="Rhea" id="RHEA-COMP:9623"/>
        <dbReference type="Rhea" id="RHEA-COMP:9685"/>
        <dbReference type="ChEBI" id="CHEBI:57287"/>
        <dbReference type="ChEBI" id="CHEBI:57384"/>
        <dbReference type="ChEBI" id="CHEBI:64479"/>
        <dbReference type="ChEBI" id="CHEBI:78449"/>
        <dbReference type="EC" id="2.3.1.39"/>
    </reaction>
</comment>
<dbReference type="InterPro" id="IPR050858">
    <property type="entry name" value="Mal-CoA-ACP_Trans/PKS_FabD"/>
</dbReference>
<dbReference type="EMBL" id="CP059572">
    <property type="protein sequence ID" value="QXJ23389.1"/>
    <property type="molecule type" value="Genomic_DNA"/>
</dbReference>
<sequence>MTTNERARGPVLLFPGQGGYDGAALRLAHHVHPQVGEVFERIDTVTLELFGRRLSDVVLKDGTAELTGLLQDEPWVSQLAIFGAGLAAHRVLAAHGVRPAALAGHSLGEVTAMVAAGACTVEDGARIVVRRTELIAGSAAADGAMIAVGTGPERAGHLVGLIGHRHLAVAGENHEGQTILSGPRQAVDRARAAAAAVRLGCADLEVPFAFHNPSLAGVASEFAAYVRRIPRQPMVVPVYSPILGRFYENDTDLAGPLAEHLTRPVRFSAAVRELYERGERVFVEVGGRATLSSLVPKALRGIAGEDLSVLSTLSVGRNDRLRLPETLAALRALGLATAGDPDPLRDYFAPGLTPDEFGAFWAANRSEIDELVGRRLAAFQAPRNGTGGKNAPAALRQVTVPAEDEALPGQLSLRTTVPVPDPVRPDTESLFAEVRALYATALEYPEEVFTPDALLEAELGVDSVKQMELLSRASEQYGIPPRASGFRLSDHDTLGKIVTLLREELGRERAGAAA</sequence>
<dbReference type="Gene3D" id="3.40.366.10">
    <property type="entry name" value="Malonyl-Coenzyme A Acyl Carrier Protein, domain 2"/>
    <property type="match status" value="1"/>
</dbReference>
<dbReference type="InterPro" id="IPR016035">
    <property type="entry name" value="Acyl_Trfase/lysoPLipase"/>
</dbReference>
<keyword evidence="9" id="KW-1185">Reference proteome</keyword>
<dbReference type="Proteomes" id="UP001049518">
    <property type="component" value="Chromosome"/>
</dbReference>
<reference evidence="8" key="1">
    <citation type="submission" date="2020-07" db="EMBL/GenBank/DDBJ databases">
        <authorList>
            <person name="Tarantini F.S."/>
            <person name="Hong K.W."/>
            <person name="Chan K.G."/>
        </authorList>
    </citation>
    <scope>NUCLEOTIDE SEQUENCE</scope>
    <source>
        <strain evidence="8">32-07</strain>
    </source>
</reference>
<evidence type="ECO:0000259" key="7">
    <source>
        <dbReference type="PROSITE" id="PS50075"/>
    </source>
</evidence>
<dbReference type="Gene3D" id="1.10.1200.10">
    <property type="entry name" value="ACP-like"/>
    <property type="match status" value="1"/>
</dbReference>
<dbReference type="SUPFAM" id="SSF52151">
    <property type="entry name" value="FabD/lysophospholipase-like"/>
    <property type="match status" value="1"/>
</dbReference>
<keyword evidence="3" id="KW-0597">Phosphoprotein</keyword>
<protein>
    <recommendedName>
        <fullName evidence="1">[acyl-carrier-protein] S-malonyltransferase</fullName>
        <ecNumber evidence="1">2.3.1.39</ecNumber>
    </recommendedName>
</protein>
<evidence type="ECO:0000313" key="9">
    <source>
        <dbReference type="Proteomes" id="UP001049518"/>
    </source>
</evidence>
<dbReference type="InterPro" id="IPR009081">
    <property type="entry name" value="PP-bd_ACP"/>
</dbReference>
<organism evidence="8 9">
    <name type="scientific">Actinomadura graeca</name>
    <dbReference type="NCBI Taxonomy" id="2750812"/>
    <lineage>
        <taxon>Bacteria</taxon>
        <taxon>Bacillati</taxon>
        <taxon>Actinomycetota</taxon>
        <taxon>Actinomycetes</taxon>
        <taxon>Streptosporangiales</taxon>
        <taxon>Thermomonosporaceae</taxon>
        <taxon>Actinomadura</taxon>
    </lineage>
</organism>
<dbReference type="InterPro" id="IPR014043">
    <property type="entry name" value="Acyl_transferase_dom"/>
</dbReference>
<dbReference type="PANTHER" id="PTHR42681">
    <property type="entry name" value="MALONYL-COA-ACYL CARRIER PROTEIN TRANSACYLASE, MITOCHONDRIAL"/>
    <property type="match status" value="1"/>
</dbReference>